<feature type="binding site" evidence="2">
    <location>
        <position position="6"/>
    </location>
    <ligand>
        <name>prephenate</name>
        <dbReference type="ChEBI" id="CHEBI:29934"/>
    </ligand>
</feature>
<feature type="binding site" evidence="2">
    <location>
        <position position="107"/>
    </location>
    <ligand>
        <name>prephenate</name>
        <dbReference type="ChEBI" id="CHEBI:29934"/>
    </ligand>
</feature>
<reference evidence="4 5" key="1">
    <citation type="submission" date="2016-10" db="EMBL/GenBank/DDBJ databases">
        <authorList>
            <person name="de Groot N.N."/>
        </authorList>
    </citation>
    <scope>NUCLEOTIDE SEQUENCE [LARGE SCALE GENOMIC DNA]</scope>
    <source>
        <strain evidence="4 5">CGMCC 1.6134</strain>
    </source>
</reference>
<sequence>MIRGVRGATTVKKNTEEQIVSSTKRLLEKMIKENHMFPESVSHIWFTVTEDLDAAFPAKATRLIDGWQFVPVMCAQEIPVPESLPLCIRVMMTAETEAMQQEVNHVYLNDAVTLRPDLELTKRKENR</sequence>
<dbReference type="EC" id="5.4.99.5" evidence="1 3"/>
<accession>A0A1I4M3Q2</accession>
<dbReference type="PANTHER" id="PTHR21164:SF0">
    <property type="entry name" value="CHORISMATE MUTASE AROH"/>
    <property type="match status" value="1"/>
</dbReference>
<dbReference type="CDD" id="cd02185">
    <property type="entry name" value="AroH"/>
    <property type="match status" value="1"/>
</dbReference>
<proteinExistence type="predicted"/>
<keyword evidence="2 3" id="KW-0057">Aromatic amino acid biosynthesis</keyword>
<evidence type="ECO:0000313" key="4">
    <source>
        <dbReference type="EMBL" id="SFL97830.1"/>
    </source>
</evidence>
<dbReference type="PROSITE" id="PS51167">
    <property type="entry name" value="CHORISMATE_MUT_1"/>
    <property type="match status" value="1"/>
</dbReference>
<dbReference type="GO" id="GO:0009073">
    <property type="term" value="P:aromatic amino acid family biosynthetic process"/>
    <property type="evidence" value="ECO:0007669"/>
    <property type="project" value="UniProtKB-UniRule"/>
</dbReference>
<dbReference type="Gene3D" id="3.30.1330.40">
    <property type="entry name" value="RutC-like"/>
    <property type="match status" value="1"/>
</dbReference>
<dbReference type="InterPro" id="IPR008243">
    <property type="entry name" value="Chorismate_mutase_AroH"/>
</dbReference>
<dbReference type="SUPFAM" id="SSF55298">
    <property type="entry name" value="YjgF-like"/>
    <property type="match status" value="1"/>
</dbReference>
<protein>
    <recommendedName>
        <fullName evidence="1 3">chorismate mutase</fullName>
        <ecNumber evidence="1 3">5.4.99.5</ecNumber>
    </recommendedName>
</protein>
<dbReference type="EMBL" id="FOTY01000010">
    <property type="protein sequence ID" value="SFL97830.1"/>
    <property type="molecule type" value="Genomic_DNA"/>
</dbReference>
<evidence type="ECO:0000256" key="2">
    <source>
        <dbReference type="PIRSR" id="PIRSR005965-1"/>
    </source>
</evidence>
<evidence type="ECO:0000256" key="3">
    <source>
        <dbReference type="PROSITE-ProRule" id="PRU00514"/>
    </source>
</evidence>
<evidence type="ECO:0000313" key="5">
    <source>
        <dbReference type="Proteomes" id="UP000199668"/>
    </source>
</evidence>
<keyword evidence="2 3" id="KW-0028">Amino-acid biosynthesis</keyword>
<keyword evidence="5" id="KW-1185">Reference proteome</keyword>
<dbReference type="InterPro" id="IPR035959">
    <property type="entry name" value="RutC-like_sf"/>
</dbReference>
<dbReference type="OrthoDB" id="9802232at2"/>
<dbReference type="GO" id="GO:0004106">
    <property type="term" value="F:chorismate mutase activity"/>
    <property type="evidence" value="ECO:0007669"/>
    <property type="project" value="UniProtKB-UniRule"/>
</dbReference>
<feature type="binding site" evidence="2">
    <location>
        <position position="89"/>
    </location>
    <ligand>
        <name>prephenate</name>
        <dbReference type="ChEBI" id="CHEBI:29934"/>
    </ligand>
</feature>
<evidence type="ECO:0000256" key="1">
    <source>
        <dbReference type="NCBIfam" id="TIGR01796"/>
    </source>
</evidence>
<gene>
    <name evidence="4" type="ORF">SAMN04488054_11020</name>
</gene>
<dbReference type="GO" id="GO:0008652">
    <property type="term" value="P:amino acid biosynthetic process"/>
    <property type="evidence" value="ECO:0007669"/>
    <property type="project" value="UniProtKB-UniRule"/>
</dbReference>
<dbReference type="NCBIfam" id="TIGR01796">
    <property type="entry name" value="CM_mono_aroH"/>
    <property type="match status" value="1"/>
</dbReference>
<dbReference type="PIRSF" id="PIRSF005965">
    <property type="entry name" value="Chor_mut_AroH"/>
    <property type="match status" value="1"/>
</dbReference>
<dbReference type="Proteomes" id="UP000199668">
    <property type="component" value="Unassembled WGS sequence"/>
</dbReference>
<keyword evidence="3" id="KW-0413">Isomerase</keyword>
<dbReference type="RefSeq" id="WP_090926792.1">
    <property type="nucleotide sequence ID" value="NZ_FOTY01000010.1"/>
</dbReference>
<dbReference type="GO" id="GO:0046417">
    <property type="term" value="P:chorismate metabolic process"/>
    <property type="evidence" value="ECO:0007669"/>
    <property type="project" value="TreeGrafter"/>
</dbReference>
<name>A0A1I4M3Q2_9BACI</name>
<dbReference type="Pfam" id="PF07736">
    <property type="entry name" value="CM_1"/>
    <property type="match status" value="1"/>
</dbReference>
<dbReference type="UniPathway" id="UPA00120">
    <property type="reaction ID" value="UER00203"/>
</dbReference>
<dbReference type="STRING" id="266892.SAMN04488054_11020"/>
<dbReference type="AlphaFoldDB" id="A0A1I4M3Q2"/>
<comment type="catalytic activity">
    <reaction evidence="3">
        <text>chorismate = prephenate</text>
        <dbReference type="Rhea" id="RHEA:13897"/>
        <dbReference type="ChEBI" id="CHEBI:29748"/>
        <dbReference type="ChEBI" id="CHEBI:29934"/>
        <dbReference type="EC" id="5.4.99.5"/>
    </reaction>
</comment>
<organism evidence="4 5">
    <name type="scientific">Salibacterium qingdaonense</name>
    <dbReference type="NCBI Taxonomy" id="266892"/>
    <lineage>
        <taxon>Bacteria</taxon>
        <taxon>Bacillati</taxon>
        <taxon>Bacillota</taxon>
        <taxon>Bacilli</taxon>
        <taxon>Bacillales</taxon>
        <taxon>Bacillaceae</taxon>
    </lineage>
</organism>
<dbReference type="PANTHER" id="PTHR21164">
    <property type="entry name" value="CHORISMATE MUTASE"/>
    <property type="match status" value="1"/>
</dbReference>